<evidence type="ECO:0000313" key="9">
    <source>
        <dbReference type="Proteomes" id="UP001237448"/>
    </source>
</evidence>
<dbReference type="InterPro" id="IPR036778">
    <property type="entry name" value="OHCU_decarboxylase_sf"/>
</dbReference>
<evidence type="ECO:0000256" key="5">
    <source>
        <dbReference type="ARBA" id="ARBA00022793"/>
    </source>
</evidence>
<dbReference type="RefSeq" id="WP_307428145.1">
    <property type="nucleotide sequence ID" value="NZ_JAUSVK010000001.1"/>
</dbReference>
<dbReference type="Gene3D" id="1.10.3330.10">
    <property type="entry name" value="Oxo-4-hydroxy-4-carboxy-5-ureidoimidazoline decarboxylase"/>
    <property type="match status" value="1"/>
</dbReference>
<keyword evidence="4" id="KW-0659">Purine metabolism</keyword>
<accession>A0ABU0FEZ8</accession>
<dbReference type="InterPro" id="IPR018020">
    <property type="entry name" value="OHCU_decarboxylase"/>
</dbReference>
<organism evidence="8 9">
    <name type="scientific">Labrys monachus</name>
    <dbReference type="NCBI Taxonomy" id="217067"/>
    <lineage>
        <taxon>Bacteria</taxon>
        <taxon>Pseudomonadati</taxon>
        <taxon>Pseudomonadota</taxon>
        <taxon>Alphaproteobacteria</taxon>
        <taxon>Hyphomicrobiales</taxon>
        <taxon>Xanthobacteraceae</taxon>
        <taxon>Labrys</taxon>
    </lineage>
</organism>
<evidence type="ECO:0000256" key="6">
    <source>
        <dbReference type="ARBA" id="ARBA00023239"/>
    </source>
</evidence>
<evidence type="ECO:0000256" key="4">
    <source>
        <dbReference type="ARBA" id="ARBA00022631"/>
    </source>
</evidence>
<dbReference type="GO" id="GO:0051997">
    <property type="term" value="F:2-oxo-4-hydroxy-4-carboxy-5-ureidoimidazoline decarboxylase activity"/>
    <property type="evidence" value="ECO:0007669"/>
    <property type="project" value="UniProtKB-EC"/>
</dbReference>
<dbReference type="EMBL" id="JAUSVK010000001">
    <property type="protein sequence ID" value="MDQ0393189.1"/>
    <property type="molecule type" value="Genomic_DNA"/>
</dbReference>
<protein>
    <recommendedName>
        <fullName evidence="3">2-oxo-4-hydroxy-4-carboxy-5-ureidoimidazoline decarboxylase</fullName>
        <ecNumber evidence="3">4.1.1.97</ecNumber>
    </recommendedName>
</protein>
<comment type="pathway">
    <text evidence="2">Purine metabolism; urate degradation; (S)-allantoin from urate: step 3/3.</text>
</comment>
<reference evidence="8 9" key="1">
    <citation type="submission" date="2023-07" db="EMBL/GenBank/DDBJ databases">
        <title>Genomic Encyclopedia of Type Strains, Phase IV (KMG-IV): sequencing the most valuable type-strain genomes for metagenomic binning, comparative biology and taxonomic classification.</title>
        <authorList>
            <person name="Goeker M."/>
        </authorList>
    </citation>
    <scope>NUCLEOTIDE SEQUENCE [LARGE SCALE GENOMIC DNA]</scope>
    <source>
        <strain evidence="8 9">DSM 5896</strain>
    </source>
</reference>
<gene>
    <name evidence="8" type="ORF">J3R73_002981</name>
</gene>
<dbReference type="InterPro" id="IPR017580">
    <property type="entry name" value="OHCU_decarboxylase-1"/>
</dbReference>
<evidence type="ECO:0000313" key="8">
    <source>
        <dbReference type="EMBL" id="MDQ0393189.1"/>
    </source>
</evidence>
<comment type="caution">
    <text evidence="8">The sequence shown here is derived from an EMBL/GenBank/DDBJ whole genome shotgun (WGS) entry which is preliminary data.</text>
</comment>
<comment type="catalytic activity">
    <reaction evidence="1">
        <text>5-hydroxy-2-oxo-4-ureido-2,5-dihydro-1H-imidazole-5-carboxylate + H(+) = (S)-allantoin + CO2</text>
        <dbReference type="Rhea" id="RHEA:26301"/>
        <dbReference type="ChEBI" id="CHEBI:15378"/>
        <dbReference type="ChEBI" id="CHEBI:15678"/>
        <dbReference type="ChEBI" id="CHEBI:16526"/>
        <dbReference type="ChEBI" id="CHEBI:58639"/>
        <dbReference type="EC" id="4.1.1.97"/>
    </reaction>
</comment>
<dbReference type="Proteomes" id="UP001237448">
    <property type="component" value="Unassembled WGS sequence"/>
</dbReference>
<keyword evidence="9" id="KW-1185">Reference proteome</keyword>
<dbReference type="NCBIfam" id="TIGR03164">
    <property type="entry name" value="UHCUDC"/>
    <property type="match status" value="1"/>
</dbReference>
<evidence type="ECO:0000256" key="1">
    <source>
        <dbReference type="ARBA" id="ARBA00001163"/>
    </source>
</evidence>
<dbReference type="EC" id="4.1.1.97" evidence="3"/>
<dbReference type="PANTHER" id="PTHR43466">
    <property type="entry name" value="2-OXO-4-HYDROXY-4-CARBOXY-5-UREIDOIMIDAZOLINE DECARBOXYLASE-RELATED"/>
    <property type="match status" value="1"/>
</dbReference>
<evidence type="ECO:0000256" key="2">
    <source>
        <dbReference type="ARBA" id="ARBA00004754"/>
    </source>
</evidence>
<dbReference type="Pfam" id="PF09349">
    <property type="entry name" value="OHCU_decarbox"/>
    <property type="match status" value="1"/>
</dbReference>
<evidence type="ECO:0000256" key="3">
    <source>
        <dbReference type="ARBA" id="ARBA00012257"/>
    </source>
</evidence>
<sequence length="164" mass="17909">MTLDQVNSLDPTAFVEAFGDIAEDTPWVAAGAALSRPYDSRAAMVDAFQAAVSNASRADQEALIRAHPDLAGRAMLAPASRDEQAGAGLDSLSADELARFTTLNRHYRAKFRFPFILAVKGASKHQILDTFAARIDGGREEEFLTALAQVMRIIRFRLEDRIDG</sequence>
<keyword evidence="5" id="KW-0210">Decarboxylase</keyword>
<evidence type="ECO:0000259" key="7">
    <source>
        <dbReference type="Pfam" id="PF09349"/>
    </source>
</evidence>
<name>A0ABU0FEZ8_9HYPH</name>
<keyword evidence="6 8" id="KW-0456">Lyase</keyword>
<proteinExistence type="predicted"/>
<dbReference type="SUPFAM" id="SSF158694">
    <property type="entry name" value="UraD-Like"/>
    <property type="match status" value="1"/>
</dbReference>
<dbReference type="PANTHER" id="PTHR43466:SF1">
    <property type="entry name" value="2-OXO-4-HYDROXY-4-CARBOXY-5-UREIDOIMIDAZOLINE DECARBOXYLASE-RELATED"/>
    <property type="match status" value="1"/>
</dbReference>
<feature type="domain" description="Oxo-4-hydroxy-4-carboxy-5-ureidoimidazoline decarboxylase" evidence="7">
    <location>
        <begin position="7"/>
        <end position="159"/>
    </location>
</feature>